<reference evidence="7" key="1">
    <citation type="submission" date="2022-03" db="EMBL/GenBank/DDBJ databases">
        <authorList>
            <person name="Martin H S."/>
        </authorList>
    </citation>
    <scope>NUCLEOTIDE SEQUENCE</scope>
</reference>
<feature type="compositionally biased region" description="Gly residues" evidence="6">
    <location>
        <begin position="104"/>
        <end position="115"/>
    </location>
</feature>
<dbReference type="PANTHER" id="PTHR48417:SF1">
    <property type="entry name" value="ATP SYNTHASE F1 SUBUNIT EPSILON"/>
    <property type="match status" value="1"/>
</dbReference>
<feature type="region of interest" description="Disordered" evidence="6">
    <location>
        <begin position="1"/>
        <end position="35"/>
    </location>
</feature>
<keyword evidence="4" id="KW-0175">Coiled coil</keyword>
<feature type="compositionally biased region" description="Gly residues" evidence="6">
    <location>
        <begin position="12"/>
        <end position="35"/>
    </location>
</feature>
<evidence type="ECO:0000313" key="7">
    <source>
        <dbReference type="EMBL" id="CAH2055762.1"/>
    </source>
</evidence>
<protein>
    <submittedName>
        <fullName evidence="7">Uncharacterized protein</fullName>
    </submittedName>
</protein>
<dbReference type="SUPFAM" id="SSF64602">
    <property type="entry name" value="F1 ATPase inhibitor, IF1, C-terminal domain"/>
    <property type="match status" value="2"/>
</dbReference>
<feature type="compositionally biased region" description="Basic and acidic residues" evidence="6">
    <location>
        <begin position="63"/>
        <end position="81"/>
    </location>
</feature>
<name>A0ABN8IHN8_9NEOP</name>
<evidence type="ECO:0000256" key="1">
    <source>
        <dbReference type="ARBA" id="ARBA00004173"/>
    </source>
</evidence>
<dbReference type="EMBL" id="OW152834">
    <property type="protein sequence ID" value="CAH2055762.1"/>
    <property type="molecule type" value="Genomic_DNA"/>
</dbReference>
<feature type="compositionally biased region" description="Basic and acidic residues" evidence="6">
    <location>
        <begin position="134"/>
        <end position="146"/>
    </location>
</feature>
<evidence type="ECO:0000256" key="6">
    <source>
        <dbReference type="SAM" id="MobiDB-lite"/>
    </source>
</evidence>
<feature type="region of interest" description="Disordered" evidence="6">
    <location>
        <begin position="63"/>
        <end position="172"/>
    </location>
</feature>
<comment type="similarity">
    <text evidence="2">Belongs to the ATPase inhibitor family.</text>
</comment>
<keyword evidence="8" id="KW-1185">Reference proteome</keyword>
<evidence type="ECO:0000256" key="4">
    <source>
        <dbReference type="ARBA" id="ARBA00023054"/>
    </source>
</evidence>
<proteinExistence type="inferred from homology"/>
<dbReference type="InterPro" id="IPR007648">
    <property type="entry name" value="ATPase_inhibitor_mt"/>
</dbReference>
<evidence type="ECO:0000256" key="3">
    <source>
        <dbReference type="ARBA" id="ARBA00022946"/>
    </source>
</evidence>
<evidence type="ECO:0000256" key="2">
    <source>
        <dbReference type="ARBA" id="ARBA00010901"/>
    </source>
</evidence>
<gene>
    <name evidence="7" type="ORF">IPOD504_LOCUS9080</name>
</gene>
<dbReference type="Pfam" id="PF04568">
    <property type="entry name" value="IATP"/>
    <property type="match status" value="2"/>
</dbReference>
<feature type="non-terminal residue" evidence="7">
    <location>
        <position position="172"/>
    </location>
</feature>
<sequence length="172" mass="18016">MCQIQCYPSGLPGSGVGKGGGGGGGGAVRESGGGLGQFGAAQEEGYFFKKQLEQLKKIKKKLDSGESLKISQKEKDDKMQENDSETNGVSSFAIKDCGFPQPGSGVGKGGGGGGSIRESGGSLGEYGTSQEDGYFYKKQREQLEKIKGKKTKEKGTTDPAESSNKLKEKDDK</sequence>
<dbReference type="Gene3D" id="1.20.5.500">
    <property type="entry name" value="Single helix bin"/>
    <property type="match status" value="2"/>
</dbReference>
<evidence type="ECO:0000313" key="8">
    <source>
        <dbReference type="Proteomes" id="UP000837857"/>
    </source>
</evidence>
<dbReference type="PANTHER" id="PTHR48417">
    <property type="entry name" value="ATP SYNTHASE F1 SUBUNIT EPSILON"/>
    <property type="match status" value="1"/>
</dbReference>
<keyword evidence="5" id="KW-0496">Mitochondrion</keyword>
<dbReference type="Proteomes" id="UP000837857">
    <property type="component" value="Chromosome 22"/>
</dbReference>
<organism evidence="7 8">
    <name type="scientific">Iphiclides podalirius</name>
    <name type="common">scarce swallowtail</name>
    <dbReference type="NCBI Taxonomy" id="110791"/>
    <lineage>
        <taxon>Eukaryota</taxon>
        <taxon>Metazoa</taxon>
        <taxon>Ecdysozoa</taxon>
        <taxon>Arthropoda</taxon>
        <taxon>Hexapoda</taxon>
        <taxon>Insecta</taxon>
        <taxon>Pterygota</taxon>
        <taxon>Neoptera</taxon>
        <taxon>Endopterygota</taxon>
        <taxon>Lepidoptera</taxon>
        <taxon>Glossata</taxon>
        <taxon>Ditrysia</taxon>
        <taxon>Papilionoidea</taxon>
        <taxon>Papilionidae</taxon>
        <taxon>Papilioninae</taxon>
        <taxon>Iphiclides</taxon>
    </lineage>
</organism>
<comment type="subcellular location">
    <subcellularLocation>
        <location evidence="1">Mitochondrion</location>
    </subcellularLocation>
</comment>
<accession>A0ABN8IHN8</accession>
<evidence type="ECO:0000256" key="5">
    <source>
        <dbReference type="ARBA" id="ARBA00023128"/>
    </source>
</evidence>
<keyword evidence="3" id="KW-0809">Transit peptide</keyword>